<reference evidence="5" key="2">
    <citation type="submission" date="2023-06" db="EMBL/GenBank/DDBJ databases">
        <authorList>
            <consortium name="Lawrence Berkeley National Laboratory"/>
            <person name="Haridas S."/>
            <person name="Hensen N."/>
            <person name="Bonometti L."/>
            <person name="Westerberg I."/>
            <person name="Brannstrom I.O."/>
            <person name="Guillou S."/>
            <person name="Cros-Aarteil S."/>
            <person name="Calhoun S."/>
            <person name="Kuo A."/>
            <person name="Mondo S."/>
            <person name="Pangilinan J."/>
            <person name="Riley R."/>
            <person name="Labutti K."/>
            <person name="Andreopoulos B."/>
            <person name="Lipzen A."/>
            <person name="Chen C."/>
            <person name="Yanf M."/>
            <person name="Daum C."/>
            <person name="Ng V."/>
            <person name="Clum A."/>
            <person name="Steindorff A."/>
            <person name="Ohm R."/>
            <person name="Martin F."/>
            <person name="Silar P."/>
            <person name="Natvig D."/>
            <person name="Lalanne C."/>
            <person name="Gautier V."/>
            <person name="Ament-Velasquez S.L."/>
            <person name="Kruys A."/>
            <person name="Hutchinson M.I."/>
            <person name="Powell A.J."/>
            <person name="Barry K."/>
            <person name="Miller A.N."/>
            <person name="Grigoriev I.V."/>
            <person name="Debuchy R."/>
            <person name="Gladieux P."/>
            <person name="Thoren M.H."/>
            <person name="Johannesson H."/>
        </authorList>
    </citation>
    <scope>NUCLEOTIDE SEQUENCE</scope>
    <source>
        <strain evidence="5">CBS 955.72</strain>
    </source>
</reference>
<dbReference type="GO" id="GO:0005975">
    <property type="term" value="P:carbohydrate metabolic process"/>
    <property type="evidence" value="ECO:0007669"/>
    <property type="project" value="InterPro"/>
</dbReference>
<feature type="domain" description="Agd3 deacetylase" evidence="2">
    <location>
        <begin position="254"/>
        <end position="620"/>
    </location>
</feature>
<keyword evidence="6" id="KW-1185">Reference proteome</keyword>
<dbReference type="Pfam" id="PF25115">
    <property type="entry name" value="Agd3_CE"/>
    <property type="match status" value="1"/>
</dbReference>
<dbReference type="PANTHER" id="PTHR31002">
    <property type="entry name" value="SERIPAUPERIN"/>
    <property type="match status" value="1"/>
</dbReference>
<proteinExistence type="predicted"/>
<reference evidence="5" key="1">
    <citation type="journal article" date="2023" name="Mol. Phylogenet. Evol.">
        <title>Genome-scale phylogeny and comparative genomics of the fungal order Sordariales.</title>
        <authorList>
            <person name="Hensen N."/>
            <person name="Bonometti L."/>
            <person name="Westerberg I."/>
            <person name="Brannstrom I.O."/>
            <person name="Guillou S."/>
            <person name="Cros-Aarteil S."/>
            <person name="Calhoun S."/>
            <person name="Haridas S."/>
            <person name="Kuo A."/>
            <person name="Mondo S."/>
            <person name="Pangilinan J."/>
            <person name="Riley R."/>
            <person name="LaButti K."/>
            <person name="Andreopoulos B."/>
            <person name="Lipzen A."/>
            <person name="Chen C."/>
            <person name="Yan M."/>
            <person name="Daum C."/>
            <person name="Ng V."/>
            <person name="Clum A."/>
            <person name="Steindorff A."/>
            <person name="Ohm R.A."/>
            <person name="Martin F."/>
            <person name="Silar P."/>
            <person name="Natvig D.O."/>
            <person name="Lalanne C."/>
            <person name="Gautier V."/>
            <person name="Ament-Velasquez S.L."/>
            <person name="Kruys A."/>
            <person name="Hutchinson M.I."/>
            <person name="Powell A.J."/>
            <person name="Barry K."/>
            <person name="Miller A.N."/>
            <person name="Grigoriev I.V."/>
            <person name="Debuchy R."/>
            <person name="Gladieux P."/>
            <person name="Hiltunen Thoren M."/>
            <person name="Johannesson H."/>
        </authorList>
    </citation>
    <scope>NUCLEOTIDE SEQUENCE</scope>
    <source>
        <strain evidence="5">CBS 955.72</strain>
    </source>
</reference>
<dbReference type="InterPro" id="IPR056825">
    <property type="entry name" value="Agd3_C"/>
</dbReference>
<evidence type="ECO:0000259" key="4">
    <source>
        <dbReference type="Pfam" id="PF25117"/>
    </source>
</evidence>
<dbReference type="EMBL" id="JAUIQD010000008">
    <property type="protein sequence ID" value="KAK3342191.1"/>
    <property type="molecule type" value="Genomic_DNA"/>
</dbReference>
<dbReference type="Pfam" id="PF25117">
    <property type="entry name" value="Agd3_C"/>
    <property type="match status" value="1"/>
</dbReference>
<protein>
    <recommendedName>
        <fullName evidence="7">Extracellular serine-rich protein</fullName>
    </recommendedName>
</protein>
<feature type="chain" id="PRO_5042565676" description="Extracellular serine-rich protein" evidence="1">
    <location>
        <begin position="22"/>
        <end position="692"/>
    </location>
</feature>
<dbReference type="InterPro" id="IPR011330">
    <property type="entry name" value="Glyco_hydro/deAcase_b/a-brl"/>
</dbReference>
<sequence length="692" mass="75117">MVGLTKWLCALSVCAISAVSAFVNGDVKDTVLVFARTQDDADQVTSGLQAYGIPYESVIVPSTGVALPTLKSSSTSGNYGGFITVSELSYDLGGGTWGSALTDVQWNEVYSYQDDFGVRLVRIEGWPQLAFGVDLANPSVGGTSDDNPIKLVNSSTFPTARLKLNQAVSTKNLWHIPAVVTDPSTTVAFANFDAGGSFTTETVAGVINTSGTRKQMVWFMSWNTDWAYGPNFLQHASIHFLTRGLFVGARKTHLSLQVDDVLLSTEIYNTSPVENFRIATSDLNNHVTWQTSLNGRLPSGSNFFIELAHNGAGDLEVAGATAGPGVCVPDTYVLGPDYPSTTPVEFKKTLGTGIDYWDPSYVTYSWSATCAKLDPLANWFTSATNRNHFAHVSHTFTHLYLNNATYSDAAKEIQFNQAWATQIGISSANKWSPHGLVPPSISGLHNGDVIKAWLDNGIQYAVGDNTRPVLRNPDSEYWPRVTTVEDDGYAGLTVIPRWATNIYYNCYTSACTVDEWADMSGSSKTYADLIDDARTTNVKHLLGFHADPFMFHQANLRVSGQPSITVGSQTGTFSLLQIWAETVTQEFYRLTDWPLVSQKHDDIAATFIDRKTRDLCQPRLKYTITSSGTITGGTVSSNGNTCTVPLPVTVPSAVTFSGSGVTSDQVGNEPLIKWVMLSGSARAFTFNTPVPL</sequence>
<organism evidence="5 6">
    <name type="scientific">Lasiosphaeria hispida</name>
    <dbReference type="NCBI Taxonomy" id="260671"/>
    <lineage>
        <taxon>Eukaryota</taxon>
        <taxon>Fungi</taxon>
        <taxon>Dikarya</taxon>
        <taxon>Ascomycota</taxon>
        <taxon>Pezizomycotina</taxon>
        <taxon>Sordariomycetes</taxon>
        <taxon>Sordariomycetidae</taxon>
        <taxon>Sordariales</taxon>
        <taxon>Lasiosphaeriaceae</taxon>
        <taxon>Lasiosphaeria</taxon>
    </lineage>
</organism>
<feature type="domain" description="Agd3 CBM87" evidence="3">
    <location>
        <begin position="27"/>
        <end position="240"/>
    </location>
</feature>
<evidence type="ECO:0008006" key="7">
    <source>
        <dbReference type="Google" id="ProtNLM"/>
    </source>
</evidence>
<dbReference type="Gene3D" id="3.20.20.370">
    <property type="entry name" value="Glycoside hydrolase/deacetylase"/>
    <property type="match status" value="1"/>
</dbReference>
<dbReference type="Pfam" id="PF25116">
    <property type="entry name" value="CBM87_Agd3"/>
    <property type="match status" value="1"/>
</dbReference>
<dbReference type="AlphaFoldDB" id="A0AAJ0M9A0"/>
<comment type="caution">
    <text evidence="5">The sequence shown here is derived from an EMBL/GenBank/DDBJ whole genome shotgun (WGS) entry which is preliminary data.</text>
</comment>
<dbReference type="InterPro" id="IPR050788">
    <property type="entry name" value="Yeast_SRP1/TIP1_CWP"/>
</dbReference>
<feature type="domain" description="Agd3 C-terminal" evidence="4">
    <location>
        <begin position="622"/>
        <end position="690"/>
    </location>
</feature>
<dbReference type="Proteomes" id="UP001275084">
    <property type="component" value="Unassembled WGS sequence"/>
</dbReference>
<dbReference type="InterPro" id="IPR056826">
    <property type="entry name" value="Agd3_CE"/>
</dbReference>
<accession>A0AAJ0M9A0</accession>
<gene>
    <name evidence="5" type="ORF">B0T25DRAFT_617998</name>
</gene>
<dbReference type="PANTHER" id="PTHR31002:SF34">
    <property type="entry name" value="CELL WALL PROTEIN CWP1-RELATED"/>
    <property type="match status" value="1"/>
</dbReference>
<evidence type="ECO:0000313" key="5">
    <source>
        <dbReference type="EMBL" id="KAK3342191.1"/>
    </source>
</evidence>
<evidence type="ECO:0000259" key="3">
    <source>
        <dbReference type="Pfam" id="PF25116"/>
    </source>
</evidence>
<dbReference type="InterPro" id="IPR056827">
    <property type="entry name" value="CBM87_Agd3"/>
</dbReference>
<evidence type="ECO:0000313" key="6">
    <source>
        <dbReference type="Proteomes" id="UP001275084"/>
    </source>
</evidence>
<evidence type="ECO:0000259" key="2">
    <source>
        <dbReference type="Pfam" id="PF25115"/>
    </source>
</evidence>
<keyword evidence="1" id="KW-0732">Signal</keyword>
<evidence type="ECO:0000256" key="1">
    <source>
        <dbReference type="SAM" id="SignalP"/>
    </source>
</evidence>
<dbReference type="SUPFAM" id="SSF88713">
    <property type="entry name" value="Glycoside hydrolase/deacetylase"/>
    <property type="match status" value="1"/>
</dbReference>
<feature type="signal peptide" evidence="1">
    <location>
        <begin position="1"/>
        <end position="21"/>
    </location>
</feature>
<name>A0AAJ0M9A0_9PEZI</name>